<evidence type="ECO:0000313" key="2">
    <source>
        <dbReference type="Proteomes" id="UP001144978"/>
    </source>
</evidence>
<evidence type="ECO:0000313" key="1">
    <source>
        <dbReference type="EMBL" id="KAJ2969642.1"/>
    </source>
</evidence>
<name>A0ACC1MRL3_9APHY</name>
<reference evidence="1" key="1">
    <citation type="submission" date="2022-08" db="EMBL/GenBank/DDBJ databases">
        <title>Genome Sequence of Pycnoporus sanguineus.</title>
        <authorList>
            <person name="Buettner E."/>
        </authorList>
    </citation>
    <scope>NUCLEOTIDE SEQUENCE</scope>
    <source>
        <strain evidence="1">CG-C14</strain>
    </source>
</reference>
<dbReference type="Proteomes" id="UP001144978">
    <property type="component" value="Unassembled WGS sequence"/>
</dbReference>
<keyword evidence="2" id="KW-1185">Reference proteome</keyword>
<organism evidence="1 2">
    <name type="scientific">Trametes sanguinea</name>
    <dbReference type="NCBI Taxonomy" id="158606"/>
    <lineage>
        <taxon>Eukaryota</taxon>
        <taxon>Fungi</taxon>
        <taxon>Dikarya</taxon>
        <taxon>Basidiomycota</taxon>
        <taxon>Agaricomycotina</taxon>
        <taxon>Agaricomycetes</taxon>
        <taxon>Polyporales</taxon>
        <taxon>Polyporaceae</taxon>
        <taxon>Trametes</taxon>
    </lineage>
</organism>
<accession>A0ACC1MRL3</accession>
<proteinExistence type="predicted"/>
<gene>
    <name evidence="1" type="ORF">NUW54_g12915</name>
</gene>
<sequence length="122" mass="13760">MLKFEQGQVEFSTAEISNRIRLRTDSHRWCSKHVPYATLWPNFSHRCAPSVSDHPRYRHSPTPFQPEPPAAVKVTEETDATASRPYQTPVSLASYGPRDVCQASSDLAFISITVQNTIFPTI</sequence>
<protein>
    <submittedName>
        <fullName evidence="1">Uncharacterized protein</fullName>
    </submittedName>
</protein>
<dbReference type="EMBL" id="JANSHE010005717">
    <property type="protein sequence ID" value="KAJ2969642.1"/>
    <property type="molecule type" value="Genomic_DNA"/>
</dbReference>
<comment type="caution">
    <text evidence="1">The sequence shown here is derived from an EMBL/GenBank/DDBJ whole genome shotgun (WGS) entry which is preliminary data.</text>
</comment>